<comment type="caution">
    <text evidence="2">The sequence shown here is derived from an EMBL/GenBank/DDBJ whole genome shotgun (WGS) entry which is preliminary data.</text>
</comment>
<evidence type="ECO:0000313" key="3">
    <source>
        <dbReference type="Proteomes" id="UP000284731"/>
    </source>
</evidence>
<accession>A0A412PEU4</accession>
<feature type="transmembrane region" description="Helical" evidence="1">
    <location>
        <begin position="74"/>
        <end position="91"/>
    </location>
</feature>
<proteinExistence type="predicted"/>
<evidence type="ECO:0000256" key="1">
    <source>
        <dbReference type="SAM" id="Phobius"/>
    </source>
</evidence>
<gene>
    <name evidence="2" type="ORF">DWX20_04875</name>
</gene>
<keyword evidence="1" id="KW-0812">Transmembrane</keyword>
<dbReference type="EMBL" id="QRWX01000002">
    <property type="protein sequence ID" value="RGT56143.1"/>
    <property type="molecule type" value="Genomic_DNA"/>
</dbReference>
<evidence type="ECO:0000313" key="2">
    <source>
        <dbReference type="EMBL" id="RGT56143.1"/>
    </source>
</evidence>
<name>A0A412PEU4_9FIRM</name>
<dbReference type="Proteomes" id="UP000284731">
    <property type="component" value="Unassembled WGS sequence"/>
</dbReference>
<protein>
    <submittedName>
        <fullName evidence="2">Uncharacterized protein</fullName>
    </submittedName>
</protein>
<keyword evidence="1" id="KW-0472">Membrane</keyword>
<dbReference type="AlphaFoldDB" id="A0A412PEU4"/>
<organism evidence="2 3">
    <name type="scientific">Solobacterium moorei</name>
    <dbReference type="NCBI Taxonomy" id="102148"/>
    <lineage>
        <taxon>Bacteria</taxon>
        <taxon>Bacillati</taxon>
        <taxon>Bacillota</taxon>
        <taxon>Erysipelotrichia</taxon>
        <taxon>Erysipelotrichales</taxon>
        <taxon>Erysipelotrichaceae</taxon>
        <taxon>Solobacterium</taxon>
    </lineage>
</organism>
<keyword evidence="1" id="KW-1133">Transmembrane helix</keyword>
<feature type="transmembrane region" description="Helical" evidence="1">
    <location>
        <begin position="6"/>
        <end position="27"/>
    </location>
</feature>
<sequence length="124" mass="14589">MNIYPYNMYFLYAACAFLICYLIVFLLKMMNFQKSMKTTNVSIQAIKAKVDHLQYVSNAIQEQKKAKKTMQKQLFKLLLPIAVSIILTYRQDDDLEGFKGYLTAGKREFARRGNSEFFKRIFTQ</sequence>
<reference evidence="2 3" key="1">
    <citation type="submission" date="2018-08" db="EMBL/GenBank/DDBJ databases">
        <title>A genome reference for cultivated species of the human gut microbiota.</title>
        <authorList>
            <person name="Zou Y."/>
            <person name="Xue W."/>
            <person name="Luo G."/>
        </authorList>
    </citation>
    <scope>NUCLEOTIDE SEQUENCE [LARGE SCALE GENOMIC DNA]</scope>
    <source>
        <strain evidence="2 3">AF18-46</strain>
    </source>
</reference>